<protein>
    <recommendedName>
        <fullName evidence="1">DUF2090 domain-containing protein</fullName>
    </recommendedName>
</protein>
<dbReference type="STRING" id="1802128.A3H64_00560"/>
<dbReference type="Pfam" id="PF09863">
    <property type="entry name" value="DUF2090"/>
    <property type="match status" value="1"/>
</dbReference>
<evidence type="ECO:0000259" key="1">
    <source>
        <dbReference type="Pfam" id="PF09863"/>
    </source>
</evidence>
<sequence>MRNKLYILPFDHRGSFIKMFGFDTSHLDNAAVGVLSDYKHIIYEGFLAALEQGAPSHAAAILVDEQFGARIQNEAKERGVTRILTVEKSGQDEFDFEYGADFGSHIDMFSPDYIKALVRYNPESNVETNRKQIEKLLILNAFCHEKNYKFLFELLVPATSEQLASCNGSEELYEKTMRGGLMKRAMEELRMGGVEPDVWKLEGLESSEDMRSVAQVAQINGREHVGIVVLGRGESDAKVRAWLGAAARVDGVIGFAVGRTVFKEPLLRYHKKQATRDQTARAIADNYKQYVDLFEAAAGDI</sequence>
<evidence type="ECO:0000313" key="3">
    <source>
        <dbReference type="Proteomes" id="UP000178186"/>
    </source>
</evidence>
<feature type="domain" description="DUF2090" evidence="1">
    <location>
        <begin position="3"/>
        <end position="296"/>
    </location>
</feature>
<accession>A0A1G2GWF5</accession>
<proteinExistence type="predicted"/>
<dbReference type="Gene3D" id="3.20.20.70">
    <property type="entry name" value="Aldolase class I"/>
    <property type="match status" value="1"/>
</dbReference>
<dbReference type="AlphaFoldDB" id="A0A1G2GWF5"/>
<dbReference type="SUPFAM" id="SSF51569">
    <property type="entry name" value="Aldolase"/>
    <property type="match status" value="1"/>
</dbReference>
<gene>
    <name evidence="2" type="ORF">A3H64_00560</name>
</gene>
<organism evidence="2 3">
    <name type="scientific">Candidatus Ryanbacteria bacterium RIFCSPLOWO2_02_FULL_45_11c</name>
    <dbReference type="NCBI Taxonomy" id="1802128"/>
    <lineage>
        <taxon>Bacteria</taxon>
        <taxon>Candidatus Ryaniibacteriota</taxon>
    </lineage>
</organism>
<dbReference type="InterPro" id="IPR018659">
    <property type="entry name" value="DUF2090"/>
</dbReference>
<reference evidence="2 3" key="1">
    <citation type="journal article" date="2016" name="Nat. Commun.">
        <title>Thousands of microbial genomes shed light on interconnected biogeochemical processes in an aquifer system.</title>
        <authorList>
            <person name="Anantharaman K."/>
            <person name="Brown C.T."/>
            <person name="Hug L.A."/>
            <person name="Sharon I."/>
            <person name="Castelle C.J."/>
            <person name="Probst A.J."/>
            <person name="Thomas B.C."/>
            <person name="Singh A."/>
            <person name="Wilkins M.J."/>
            <person name="Karaoz U."/>
            <person name="Brodie E.L."/>
            <person name="Williams K.H."/>
            <person name="Hubbard S.S."/>
            <person name="Banfield J.F."/>
        </authorList>
    </citation>
    <scope>NUCLEOTIDE SEQUENCE [LARGE SCALE GENOMIC DNA]</scope>
</reference>
<dbReference type="EMBL" id="MHNY01000043">
    <property type="protein sequence ID" value="OGZ54552.1"/>
    <property type="molecule type" value="Genomic_DNA"/>
</dbReference>
<dbReference type="Proteomes" id="UP000178186">
    <property type="component" value="Unassembled WGS sequence"/>
</dbReference>
<name>A0A1G2GWF5_9BACT</name>
<evidence type="ECO:0000313" key="2">
    <source>
        <dbReference type="EMBL" id="OGZ54552.1"/>
    </source>
</evidence>
<dbReference type="InterPro" id="IPR013785">
    <property type="entry name" value="Aldolase_TIM"/>
</dbReference>
<comment type="caution">
    <text evidence="2">The sequence shown here is derived from an EMBL/GenBank/DDBJ whole genome shotgun (WGS) entry which is preliminary data.</text>
</comment>